<accession>A0ABS5ID67</accession>
<comment type="caution">
    <text evidence="1">The sequence shown here is derived from an EMBL/GenBank/DDBJ whole genome shotgun (WGS) entry which is preliminary data.</text>
</comment>
<dbReference type="NCBIfam" id="NF047595">
    <property type="entry name" value="IS66_ISRel24_TnpA"/>
    <property type="match status" value="1"/>
</dbReference>
<name>A0ABS5ID67_9PROT</name>
<reference evidence="1 2" key="1">
    <citation type="submission" date="2021-04" db="EMBL/GenBank/DDBJ databases">
        <title>Magnetospirillum sulfuroxidans sp. nov., a facultative chemolithoautotrophic sulfur-oxidizing alphaproteobacterium isolated from freshwater sediment and proposals for Paramagetospirillum gen. nov., and Magnetospirillaceae fam. nov.</title>
        <authorList>
            <person name="Koziaeva V."/>
            <person name="Geelhoed J.S."/>
            <person name="Sorokin D.Y."/>
            <person name="Grouzdev D.S."/>
        </authorList>
    </citation>
    <scope>NUCLEOTIDE SEQUENCE [LARGE SCALE GENOMIC DNA]</scope>
    <source>
        <strain evidence="1 2">J10</strain>
    </source>
</reference>
<dbReference type="PANTHER" id="PTHR37936:SF3">
    <property type="entry name" value="TRANSPOSASE INSC FOR INSERTION ELEMENT IS2A-RELATED"/>
    <property type="match status" value="1"/>
</dbReference>
<dbReference type="Proteomes" id="UP000680714">
    <property type="component" value="Unassembled WGS sequence"/>
</dbReference>
<dbReference type="Pfam" id="PF01527">
    <property type="entry name" value="HTH_Tnp_1"/>
    <property type="match status" value="1"/>
</dbReference>
<organism evidence="1 2">
    <name type="scientific">Magnetospirillum sulfuroxidans</name>
    <dbReference type="NCBI Taxonomy" id="611300"/>
    <lineage>
        <taxon>Bacteria</taxon>
        <taxon>Pseudomonadati</taxon>
        <taxon>Pseudomonadota</taxon>
        <taxon>Alphaproteobacteria</taxon>
        <taxon>Rhodospirillales</taxon>
        <taxon>Rhodospirillaceae</taxon>
        <taxon>Magnetospirillum</taxon>
    </lineage>
</organism>
<dbReference type="EMBL" id="JAGTUF010000008">
    <property type="protein sequence ID" value="MBR9972117.1"/>
    <property type="molecule type" value="Genomic_DNA"/>
</dbReference>
<gene>
    <name evidence="1" type="ORF">KEC16_10375</name>
</gene>
<dbReference type="RefSeq" id="WP_211548557.1">
    <property type="nucleotide sequence ID" value="NZ_JAGTUF010000008.1"/>
</dbReference>
<protein>
    <submittedName>
        <fullName evidence="1">Transposase</fullName>
    </submittedName>
</protein>
<proteinExistence type="predicted"/>
<dbReference type="SUPFAM" id="SSF48295">
    <property type="entry name" value="TrpR-like"/>
    <property type="match status" value="1"/>
</dbReference>
<evidence type="ECO:0000313" key="2">
    <source>
        <dbReference type="Proteomes" id="UP000680714"/>
    </source>
</evidence>
<dbReference type="PANTHER" id="PTHR37936">
    <property type="entry name" value="TRANSPOSASE INSC FOR INSERTION ELEMENT IS2A-RELATED"/>
    <property type="match status" value="1"/>
</dbReference>
<keyword evidence="2" id="KW-1185">Reference proteome</keyword>
<dbReference type="InterPro" id="IPR002514">
    <property type="entry name" value="Transposase_8"/>
</dbReference>
<sequence>MVCTDAKGEAMGQVHVLTGPVRRRIWLPEEKAALVGAAFAPGAVVADVARRADVNASLLYRWRRELRVGSAAFTEVVVAPDIGSVVETPGGAAIEVRLADGAQLRIPVSASPDLAAAVIQAAAGR</sequence>
<evidence type="ECO:0000313" key="1">
    <source>
        <dbReference type="EMBL" id="MBR9972117.1"/>
    </source>
</evidence>
<dbReference type="InterPro" id="IPR010921">
    <property type="entry name" value="Trp_repressor/repl_initiator"/>
</dbReference>